<evidence type="ECO:0000313" key="3">
    <source>
        <dbReference type="EMBL" id="CAI4032931.1"/>
    </source>
</evidence>
<evidence type="ECO:0000313" key="4">
    <source>
        <dbReference type="Proteomes" id="UP001179121"/>
    </source>
</evidence>
<feature type="compositionally biased region" description="Basic residues" evidence="2">
    <location>
        <begin position="662"/>
        <end position="671"/>
    </location>
</feature>
<dbReference type="PROSITE" id="PS00080">
    <property type="entry name" value="MULTICOPPER_OXIDASE2"/>
    <property type="match status" value="1"/>
</dbReference>
<proteinExistence type="predicted"/>
<evidence type="ECO:0000256" key="2">
    <source>
        <dbReference type="SAM" id="MobiDB-lite"/>
    </source>
</evidence>
<dbReference type="RefSeq" id="WP_289269705.1">
    <property type="nucleotide sequence ID" value="NZ_OX365700.1"/>
</dbReference>
<dbReference type="KEGG" id="nti:DNFV4_03361"/>
<accession>A0AA86N1U8</accession>
<reference evidence="3" key="1">
    <citation type="submission" date="2022-10" db="EMBL/GenBank/DDBJ databases">
        <authorList>
            <person name="Koch H."/>
        </authorList>
    </citation>
    <scope>NUCLEOTIDE SEQUENCE</scope>
    <source>
        <strain evidence="3">DNF</strain>
    </source>
</reference>
<organism evidence="3 4">
    <name type="scientific">Nitrospira tepida</name>
    <dbReference type="NCBI Taxonomy" id="2973512"/>
    <lineage>
        <taxon>Bacteria</taxon>
        <taxon>Pseudomonadati</taxon>
        <taxon>Nitrospirota</taxon>
        <taxon>Nitrospiria</taxon>
        <taxon>Nitrospirales</taxon>
        <taxon>Nitrospiraceae</taxon>
        <taxon>Nitrospira</taxon>
    </lineage>
</organism>
<feature type="region of interest" description="Disordered" evidence="2">
    <location>
        <begin position="653"/>
        <end position="675"/>
    </location>
</feature>
<dbReference type="Gene3D" id="2.60.40.420">
    <property type="entry name" value="Cupredoxins - blue copper proteins"/>
    <property type="match status" value="3"/>
</dbReference>
<dbReference type="InterPro" id="IPR002355">
    <property type="entry name" value="Cu_oxidase_Cu_BS"/>
</dbReference>
<keyword evidence="1" id="KW-0479">Metal-binding</keyword>
<dbReference type="Proteomes" id="UP001179121">
    <property type="component" value="Chromosome"/>
</dbReference>
<protein>
    <submittedName>
        <fullName evidence="3">Plastocyanin-like domain-containing protein</fullName>
    </submittedName>
</protein>
<dbReference type="GO" id="GO:0005507">
    <property type="term" value="F:copper ion binding"/>
    <property type="evidence" value="ECO:0007669"/>
    <property type="project" value="InterPro"/>
</dbReference>
<sequence>MLNHHHQIQPLHGWVSLLAAGAFLALPLVGAAEDTSHEGHASVHKTSMGHATPEWAEQLKGQTVVEDAMSGRPDRSAQVERQHQRIMEQMAKDPQVQQVSTGNFNTMSMMHQYGAGGQDLLLMSDPRREPVMEGGGKCPAYAPVKQYNVQAINVEITLNQWLDYYPGYMYVLAENLDKVRAEETKNKEAREKEGYDPGAVLPGVQAQWIEPLVLRANQGDCVKIKLENKLEGVDEVSLHIHGSYPVISATGQAATTTNPDSVAKPDKAVEMEWYIHPAAQEGVKQFHSFSNDRELTVLGLFGAFVVEPRGSSYLQALGDPTSKDEAASSGWQVMIDNGSGPDFREFVLIYHEVGDEAFRPVNKKGDFLPQRDPLTDVYRPGARAINYRSEPFGINNMHVQHEYFGFEDESMGYSSYTFGDPSPTIPRSYLGDPAKFRLVHGGSEVFHSHHPHGGTIRWPRSPRAIDDMNLWAVSVNGPVKYPVIRHKTDRVDVEVIGPSEALDLETECGSGLCQQLAGDFLFHCHVAHHYVAGMWGYWRVYNTLQHGDHRNDTMPDLRELPDRKGRIKHPVTSDKLVGTTVDWFGKSFKIVDKGKSNWKGNPAVINIKDWVEMQLPTQGKPGHKDDEKGQILSYDATVLDWIWDGNKAMSEKESTFDNPKYKSTHPGKRHPITFEPTTGRVAWPHLTPHFGKRVMFSPNHVGAPWLEPIRRDDNGEESLDQAKPGENGVWSLCPENAGYKHYNVHFIKLPIKLAKAQGKEPPVIDQTGLIYVLHEEEAAIRANDDLKYPLVVRGNIYDCIDWTLTSEWEDDDYTNFQASKINTHWHFLQFDNQASDGVITGFSYEQSVRPFTMLEKKDKKGLPVPMNTVLTAPAKKGATSITVKNAAQYHPKTLILVGADNVKGNEVARIKEIKGNTITLTKGLKHDHPAKDIVTVEFVRQRFWVDADVGTVFWHDHAFGATTWPHGGFGTFIAEPVGSTYHDPKTGKQIRSGPIADIHTIEPVGHNVNGSFRELMVQVHDTVPHTVNIVTAGNPPGQPVEVALEAGKTVSFQMPEKIYMTPMPFLNGGTHTTGSGLNFRAGPIAQRLASNPDVHQVFNSAIHGDPYTPLLRAYVGDTMVFRLLHTLMNESMVWTLSGHTFLTERYAGDANRKNSIHIGIAERYDLVVPKAGGPRLQAGDYIHFNGRASKLSEGGWGILRVYDKEQPDLQRLPAGYSGRNEIPAPIPVCPAEAPVKSFNVVAIDYPNMKFNAKAPESIEVDFERTIQITNPDAKIYVLEDEIATVANAQPMPLTLHVNVGDCIKVNLKNKMKSSRASFSAMSLAFDPKDSLGWNVGNNPNDQTVAPGESRTYTYYADPANGEITSLVWDGGNPMVNPRNGLFGAIVVGPKGSKYRDPKTGADVSNKNAWMVDVIVDRTISGNEFRTNYRDAALFFQDEDNIIGTSFMPYVQNVAGLTGVNYRSEPYKFREELGCSLGRVFQPCVADKPEDPVTPIIEAHAGDPVRIHILGATNEQNGMFSVEKHEWPIEPYMRGADMISVVEYSGSEVIDAFIPSAGGPYRLSGDFTYSNQRLPYSQSGQWGYVRVLPAGDQRLLPLSGAAVGVKKAQADSLAEAQVQPVASR</sequence>
<evidence type="ECO:0000256" key="1">
    <source>
        <dbReference type="ARBA" id="ARBA00022723"/>
    </source>
</evidence>
<gene>
    <name evidence="3" type="ORF">DNFV4_03361</name>
</gene>
<dbReference type="EMBL" id="OX365700">
    <property type="protein sequence ID" value="CAI4032931.1"/>
    <property type="molecule type" value="Genomic_DNA"/>
</dbReference>
<dbReference type="SUPFAM" id="SSF49503">
    <property type="entry name" value="Cupredoxins"/>
    <property type="match status" value="4"/>
</dbReference>
<dbReference type="InterPro" id="IPR008972">
    <property type="entry name" value="Cupredoxin"/>
</dbReference>
<keyword evidence="4" id="KW-1185">Reference proteome</keyword>
<name>A0AA86N1U8_9BACT</name>